<feature type="compositionally biased region" description="Acidic residues" evidence="1">
    <location>
        <begin position="239"/>
        <end position="250"/>
    </location>
</feature>
<name>A0A9N9EFB6_9GLOM</name>
<evidence type="ECO:0000256" key="1">
    <source>
        <dbReference type="SAM" id="MobiDB-lite"/>
    </source>
</evidence>
<feature type="region of interest" description="Disordered" evidence="1">
    <location>
        <begin position="239"/>
        <end position="276"/>
    </location>
</feature>
<proteinExistence type="predicted"/>
<gene>
    <name evidence="2" type="ORF">AMORRO_LOCUS10963</name>
</gene>
<reference evidence="2" key="1">
    <citation type="submission" date="2021-06" db="EMBL/GenBank/DDBJ databases">
        <authorList>
            <person name="Kallberg Y."/>
            <person name="Tangrot J."/>
            <person name="Rosling A."/>
        </authorList>
    </citation>
    <scope>NUCLEOTIDE SEQUENCE</scope>
    <source>
        <strain evidence="2">CL551</strain>
    </source>
</reference>
<keyword evidence="3" id="KW-1185">Reference proteome</keyword>
<dbReference type="Proteomes" id="UP000789342">
    <property type="component" value="Unassembled WGS sequence"/>
</dbReference>
<evidence type="ECO:0000313" key="2">
    <source>
        <dbReference type="EMBL" id="CAG8674551.1"/>
    </source>
</evidence>
<dbReference type="OrthoDB" id="2439721at2759"/>
<feature type="compositionally biased region" description="Basic and acidic residues" evidence="1">
    <location>
        <begin position="251"/>
        <end position="262"/>
    </location>
</feature>
<feature type="compositionally biased region" description="Low complexity" evidence="1">
    <location>
        <begin position="169"/>
        <end position="184"/>
    </location>
</feature>
<feature type="non-terminal residue" evidence="2">
    <location>
        <position position="635"/>
    </location>
</feature>
<protein>
    <submittedName>
        <fullName evidence="2">5810_t:CDS:1</fullName>
    </submittedName>
</protein>
<feature type="region of interest" description="Disordered" evidence="1">
    <location>
        <begin position="169"/>
        <end position="225"/>
    </location>
</feature>
<dbReference type="EMBL" id="CAJVPV010013060">
    <property type="protein sequence ID" value="CAG8674551.1"/>
    <property type="molecule type" value="Genomic_DNA"/>
</dbReference>
<feature type="compositionally biased region" description="Acidic residues" evidence="1">
    <location>
        <begin position="263"/>
        <end position="276"/>
    </location>
</feature>
<evidence type="ECO:0000313" key="3">
    <source>
        <dbReference type="Proteomes" id="UP000789342"/>
    </source>
</evidence>
<comment type="caution">
    <text evidence="2">The sequence shown here is derived from an EMBL/GenBank/DDBJ whole genome shotgun (WGS) entry which is preliminary data.</text>
</comment>
<organism evidence="2 3">
    <name type="scientific">Acaulospora morrowiae</name>
    <dbReference type="NCBI Taxonomy" id="94023"/>
    <lineage>
        <taxon>Eukaryota</taxon>
        <taxon>Fungi</taxon>
        <taxon>Fungi incertae sedis</taxon>
        <taxon>Mucoromycota</taxon>
        <taxon>Glomeromycotina</taxon>
        <taxon>Glomeromycetes</taxon>
        <taxon>Diversisporales</taxon>
        <taxon>Acaulosporaceae</taxon>
        <taxon>Acaulospora</taxon>
    </lineage>
</organism>
<dbReference type="AlphaFoldDB" id="A0A9N9EFB6"/>
<sequence length="635" mass="73022">MSESKEYEYFDRKSSKWDIIEFLNECDLEPFQKKIDCYLKCLEAIFANEHGVRKEKAKKLIDNYKLAKGRKYFLLKSYSATIVELVSTFAEAFKTVSVALLADLILDPLGTGDLFGWLMFWWDRELDYWRFIRSRMEPKTDRRRARNWDQEQSRKQVYVNQPIVATVHGNGNITNIGDDNGGKNVSSKRDKEEEDELNQTKRVRFYEKPPKKKTSGKRGSILPDGTKLEKAIPLKLIALDDDNSSQDDDDSSKVYESDHEDGYNNDEEDVPLPEESLDSVLNNPRSWILPSGQNVSGIVTENISANVVEIKKKKRLSAIEKATLRYGASRIIDLSAHMKEWFSLKDRRFMMKDYKSLLQVPGLKNEESSFVTTIENMVNEKRINEAYEFCVQKFTGSDVNSYIRKISKIYLDFIYRSEDGDVLDSAHTEIDVILKACSYIVEGLRKCLVVKQRWGESFCPLSKSADYKKGRKCDVRFLSPSGIDLGEWEFASILTSHKAISDRCRSTRINQSILNGLLNRNLTNVEVKKIIVPFLQIAGTSGQVLIEILIEGFYVVFPGPKFELPTKLQHIGKLKFAINIIKFVMDIYEQISEIVETKESTSSEFDSIFGSDDLDMSKPTHCNAELIHEPWWTPK</sequence>
<accession>A0A9N9EFB6</accession>